<dbReference type="VEuPathDB" id="VectorBase:AMAM001487"/>
<evidence type="ECO:0000256" key="5">
    <source>
        <dbReference type="ARBA" id="ARBA00023319"/>
    </source>
</evidence>
<sequence>MGDALRWETALDGEDVPVLNSPTKATDKSVSSEISILVNATDNQAKYRCEAHNSATEIPMSASRTLAVNSDVFNVGVSGFSSPFSQSIAARSAVPPETVKIKIIPPELKPGIEATLICDSSSSNPPATISWWRDGIAVDGMNNSSKPGLWGGYVSSLELKVNISQDMDGNVYTCQSANEALQRNVHEAIKLQVLYPPKFKPPPSSTVVGAEGEPLTVAMVATGNPMSISYTWTKDGLPILSSAGAQRIVSEGPILNITRLNRNDTGIYTCEAVNSQGSAMINISVVVECKYMNQTLSCPATSPLPLHTKVAVRHTFRFA</sequence>
<accession>A0A182S7X8</accession>
<protein>
    <recommendedName>
        <fullName evidence="6">Ig-like domain-containing protein</fullName>
    </recommendedName>
</protein>
<dbReference type="Gene3D" id="2.60.40.10">
    <property type="entry name" value="Immunoglobulins"/>
    <property type="match status" value="3"/>
</dbReference>
<dbReference type="CDD" id="cd00096">
    <property type="entry name" value="Ig"/>
    <property type="match status" value="1"/>
</dbReference>
<feature type="domain" description="Ig-like" evidence="6">
    <location>
        <begin position="197"/>
        <end position="286"/>
    </location>
</feature>
<keyword evidence="3" id="KW-1015">Disulfide bond</keyword>
<dbReference type="AlphaFoldDB" id="A0A182S7X8"/>
<dbReference type="InterPro" id="IPR003598">
    <property type="entry name" value="Ig_sub2"/>
</dbReference>
<evidence type="ECO:0000256" key="1">
    <source>
        <dbReference type="ARBA" id="ARBA00004479"/>
    </source>
</evidence>
<evidence type="ECO:0000259" key="6">
    <source>
        <dbReference type="PROSITE" id="PS50835"/>
    </source>
</evidence>
<dbReference type="InterPro" id="IPR003599">
    <property type="entry name" value="Ig_sub"/>
</dbReference>
<keyword evidence="8" id="KW-1185">Reference proteome</keyword>
<dbReference type="Pfam" id="PF13927">
    <property type="entry name" value="Ig_3"/>
    <property type="match status" value="1"/>
</dbReference>
<dbReference type="SUPFAM" id="SSF48726">
    <property type="entry name" value="Immunoglobulin"/>
    <property type="match status" value="2"/>
</dbReference>
<dbReference type="SMART" id="SM00408">
    <property type="entry name" value="IGc2"/>
    <property type="match status" value="2"/>
</dbReference>
<dbReference type="PANTHER" id="PTHR11640">
    <property type="entry name" value="NEPHRIN"/>
    <property type="match status" value="1"/>
</dbReference>
<evidence type="ECO:0000313" key="7">
    <source>
        <dbReference type="EnsemblMetazoa" id="AMAM001487-PA"/>
    </source>
</evidence>
<dbReference type="SMART" id="SM00409">
    <property type="entry name" value="IG"/>
    <property type="match status" value="2"/>
</dbReference>
<comment type="subcellular location">
    <subcellularLocation>
        <location evidence="1">Membrane</location>
        <topology evidence="1">Single-pass type I membrane protein</topology>
    </subcellularLocation>
</comment>
<dbReference type="GO" id="GO:0050839">
    <property type="term" value="F:cell adhesion molecule binding"/>
    <property type="evidence" value="ECO:0007669"/>
    <property type="project" value="TreeGrafter"/>
</dbReference>
<evidence type="ECO:0000256" key="4">
    <source>
        <dbReference type="ARBA" id="ARBA00023180"/>
    </source>
</evidence>
<reference evidence="7" key="2">
    <citation type="submission" date="2020-05" db="UniProtKB">
        <authorList>
            <consortium name="EnsemblMetazoa"/>
        </authorList>
    </citation>
    <scope>IDENTIFICATION</scope>
    <source>
        <strain evidence="7">maculatus3</strain>
    </source>
</reference>
<dbReference type="InterPro" id="IPR013783">
    <property type="entry name" value="Ig-like_fold"/>
</dbReference>
<keyword evidence="4" id="KW-0325">Glycoprotein</keyword>
<dbReference type="Proteomes" id="UP000075901">
    <property type="component" value="Unassembled WGS sequence"/>
</dbReference>
<keyword evidence="5" id="KW-0393">Immunoglobulin domain</keyword>
<keyword evidence="2" id="KW-0472">Membrane</keyword>
<evidence type="ECO:0000256" key="2">
    <source>
        <dbReference type="ARBA" id="ARBA00023136"/>
    </source>
</evidence>
<dbReference type="InterPro" id="IPR013162">
    <property type="entry name" value="CD80_C2-set"/>
</dbReference>
<dbReference type="GO" id="GO:0005886">
    <property type="term" value="C:plasma membrane"/>
    <property type="evidence" value="ECO:0007669"/>
    <property type="project" value="TreeGrafter"/>
</dbReference>
<dbReference type="InterPro" id="IPR007110">
    <property type="entry name" value="Ig-like_dom"/>
</dbReference>
<dbReference type="InterPro" id="IPR051275">
    <property type="entry name" value="Cell_adhesion_signaling"/>
</dbReference>
<dbReference type="GO" id="GO:0005911">
    <property type="term" value="C:cell-cell junction"/>
    <property type="evidence" value="ECO:0007669"/>
    <property type="project" value="TreeGrafter"/>
</dbReference>
<dbReference type="GO" id="GO:0098609">
    <property type="term" value="P:cell-cell adhesion"/>
    <property type="evidence" value="ECO:0007669"/>
    <property type="project" value="TreeGrafter"/>
</dbReference>
<dbReference type="Pfam" id="PF08205">
    <property type="entry name" value="C2-set_2"/>
    <property type="match status" value="1"/>
</dbReference>
<evidence type="ECO:0000256" key="3">
    <source>
        <dbReference type="ARBA" id="ARBA00023157"/>
    </source>
</evidence>
<proteinExistence type="predicted"/>
<dbReference type="PANTHER" id="PTHR11640:SF31">
    <property type="entry name" value="IRREGULAR CHIASM C-ROUGHEST PROTEIN-RELATED"/>
    <property type="match status" value="1"/>
</dbReference>
<feature type="domain" description="Ig-like" evidence="6">
    <location>
        <begin position="96"/>
        <end position="186"/>
    </location>
</feature>
<dbReference type="EnsemblMetazoa" id="AMAM001487-RA">
    <property type="protein sequence ID" value="AMAM001487-PA"/>
    <property type="gene ID" value="AMAM001487"/>
</dbReference>
<reference evidence="8" key="1">
    <citation type="submission" date="2013-09" db="EMBL/GenBank/DDBJ databases">
        <title>The Genome Sequence of Anopheles maculatus species B.</title>
        <authorList>
            <consortium name="The Broad Institute Genomics Platform"/>
            <person name="Neafsey D.E."/>
            <person name="Besansky N."/>
            <person name="Howell P."/>
            <person name="Walton C."/>
            <person name="Young S.K."/>
            <person name="Zeng Q."/>
            <person name="Gargeya S."/>
            <person name="Fitzgerald M."/>
            <person name="Haas B."/>
            <person name="Abouelleil A."/>
            <person name="Allen A.W."/>
            <person name="Alvarado L."/>
            <person name="Arachchi H.M."/>
            <person name="Berlin A.M."/>
            <person name="Chapman S.B."/>
            <person name="Gainer-Dewar J."/>
            <person name="Goldberg J."/>
            <person name="Griggs A."/>
            <person name="Gujja S."/>
            <person name="Hansen M."/>
            <person name="Howarth C."/>
            <person name="Imamovic A."/>
            <person name="Ireland A."/>
            <person name="Larimer J."/>
            <person name="McCowan C."/>
            <person name="Murphy C."/>
            <person name="Pearson M."/>
            <person name="Poon T.W."/>
            <person name="Priest M."/>
            <person name="Roberts A."/>
            <person name="Saif S."/>
            <person name="Shea T."/>
            <person name="Sisk P."/>
            <person name="Sykes S."/>
            <person name="Wortman J."/>
            <person name="Nusbaum C."/>
            <person name="Birren B."/>
        </authorList>
    </citation>
    <scope>NUCLEOTIDE SEQUENCE [LARGE SCALE GENOMIC DNA]</scope>
    <source>
        <strain evidence="8">maculatus3</strain>
    </source>
</reference>
<dbReference type="PROSITE" id="PS50835">
    <property type="entry name" value="IG_LIKE"/>
    <property type="match status" value="2"/>
</dbReference>
<dbReference type="InterPro" id="IPR036179">
    <property type="entry name" value="Ig-like_dom_sf"/>
</dbReference>
<name>A0A182S7X8_9DIPT</name>
<organism evidence="7 8">
    <name type="scientific">Anopheles maculatus</name>
    <dbReference type="NCBI Taxonomy" id="74869"/>
    <lineage>
        <taxon>Eukaryota</taxon>
        <taxon>Metazoa</taxon>
        <taxon>Ecdysozoa</taxon>
        <taxon>Arthropoda</taxon>
        <taxon>Hexapoda</taxon>
        <taxon>Insecta</taxon>
        <taxon>Pterygota</taxon>
        <taxon>Neoptera</taxon>
        <taxon>Endopterygota</taxon>
        <taxon>Diptera</taxon>
        <taxon>Nematocera</taxon>
        <taxon>Culicoidea</taxon>
        <taxon>Culicidae</taxon>
        <taxon>Anophelinae</taxon>
        <taxon>Anopheles</taxon>
        <taxon>Anopheles maculatus group</taxon>
    </lineage>
</organism>
<evidence type="ECO:0000313" key="8">
    <source>
        <dbReference type="Proteomes" id="UP000075901"/>
    </source>
</evidence>